<dbReference type="AlphaFoldDB" id="A0A8D8G9A9"/>
<protein>
    <submittedName>
        <fullName evidence="1">(northern house mosquito) hypothetical protein</fullName>
    </submittedName>
</protein>
<evidence type="ECO:0000313" key="1">
    <source>
        <dbReference type="EMBL" id="CAG6499586.1"/>
    </source>
</evidence>
<sequence length="106" mass="12534">MIKIGFFFQCIEDFFEQLRNLSIIFDFECSKSEIFCRDTAMQRIKIDNVRVFLVSSNKANANIFQSFRPSALDGTGNWNNKPYFQHLTEKSVLKMHFPLVLLFCHR</sequence>
<name>A0A8D8G9A9_CULPI</name>
<organism evidence="1">
    <name type="scientific">Culex pipiens</name>
    <name type="common">House mosquito</name>
    <dbReference type="NCBI Taxonomy" id="7175"/>
    <lineage>
        <taxon>Eukaryota</taxon>
        <taxon>Metazoa</taxon>
        <taxon>Ecdysozoa</taxon>
        <taxon>Arthropoda</taxon>
        <taxon>Hexapoda</taxon>
        <taxon>Insecta</taxon>
        <taxon>Pterygota</taxon>
        <taxon>Neoptera</taxon>
        <taxon>Endopterygota</taxon>
        <taxon>Diptera</taxon>
        <taxon>Nematocera</taxon>
        <taxon>Culicoidea</taxon>
        <taxon>Culicidae</taxon>
        <taxon>Culicinae</taxon>
        <taxon>Culicini</taxon>
        <taxon>Culex</taxon>
        <taxon>Culex</taxon>
    </lineage>
</organism>
<accession>A0A8D8G9A9</accession>
<reference evidence="1" key="1">
    <citation type="submission" date="2021-05" db="EMBL/GenBank/DDBJ databases">
        <authorList>
            <person name="Alioto T."/>
            <person name="Alioto T."/>
            <person name="Gomez Garrido J."/>
        </authorList>
    </citation>
    <scope>NUCLEOTIDE SEQUENCE</scope>
</reference>
<dbReference type="EMBL" id="HBUE01138156">
    <property type="protein sequence ID" value="CAG6499586.1"/>
    <property type="molecule type" value="Transcribed_RNA"/>
</dbReference>
<proteinExistence type="predicted"/>